<dbReference type="PANTHER" id="PTHR45950:SF6">
    <property type="entry name" value="HOMEOBOX-LEUCINE ZIPPER PROTEIN ATHB-8"/>
    <property type="match status" value="1"/>
</dbReference>
<reference evidence="3 4" key="1">
    <citation type="submission" date="2025-05" db="UniProtKB">
        <authorList>
            <consortium name="RefSeq"/>
        </authorList>
    </citation>
    <scope>IDENTIFICATION</scope>
    <source>
        <tissue evidence="3 4">Leaves</tissue>
    </source>
</reference>
<feature type="domain" description="START" evidence="1">
    <location>
        <begin position="1"/>
        <end position="120"/>
    </location>
</feature>
<name>A0ABM4VAB1_COFAR</name>
<dbReference type="PANTHER" id="PTHR45950">
    <property type="entry name" value="HOMEOBOX-LEUCINE ZIPPER PROTEIN ATHB-14"/>
    <property type="match status" value="1"/>
</dbReference>
<dbReference type="InterPro" id="IPR023393">
    <property type="entry name" value="START-like_dom_sf"/>
</dbReference>
<dbReference type="RefSeq" id="XP_071916470.1">
    <property type="nucleotide sequence ID" value="XM_072060369.1"/>
</dbReference>
<evidence type="ECO:0000313" key="4">
    <source>
        <dbReference type="RefSeq" id="XP_071916470.1"/>
    </source>
</evidence>
<evidence type="ECO:0000313" key="3">
    <source>
        <dbReference type="RefSeq" id="XP_071916469.1"/>
    </source>
</evidence>
<evidence type="ECO:0000259" key="1">
    <source>
        <dbReference type="PROSITE" id="PS50848"/>
    </source>
</evidence>
<dbReference type="Proteomes" id="UP001652660">
    <property type="component" value="Chromosome 7e"/>
</dbReference>
<dbReference type="Pfam" id="PF01852">
    <property type="entry name" value="START"/>
    <property type="match status" value="1"/>
</dbReference>
<dbReference type="RefSeq" id="XP_071916469.1">
    <property type="nucleotide sequence ID" value="XM_072060368.1"/>
</dbReference>
<dbReference type="GeneID" id="113700449"/>
<dbReference type="Gene3D" id="3.30.530.20">
    <property type="match status" value="1"/>
</dbReference>
<keyword evidence="2" id="KW-1185">Reference proteome</keyword>
<protein>
    <submittedName>
        <fullName evidence="3 4">Homeobox-leucine zipper protein ATHB-8-like</fullName>
    </submittedName>
</protein>
<dbReference type="InterPro" id="IPR002913">
    <property type="entry name" value="START_lipid-bd_dom"/>
</dbReference>
<dbReference type="RefSeq" id="XP_071916471.1">
    <property type="nucleotide sequence ID" value="XM_072060370.1"/>
</dbReference>
<gene>
    <name evidence="3 4 5" type="primary">LOC113700449</name>
</gene>
<dbReference type="PROSITE" id="PS50848">
    <property type="entry name" value="START"/>
    <property type="match status" value="1"/>
</dbReference>
<organism evidence="2 3">
    <name type="scientific">Coffea arabica</name>
    <name type="common">Arabian coffee</name>
    <dbReference type="NCBI Taxonomy" id="13443"/>
    <lineage>
        <taxon>Eukaryota</taxon>
        <taxon>Viridiplantae</taxon>
        <taxon>Streptophyta</taxon>
        <taxon>Embryophyta</taxon>
        <taxon>Tracheophyta</taxon>
        <taxon>Spermatophyta</taxon>
        <taxon>Magnoliopsida</taxon>
        <taxon>eudicotyledons</taxon>
        <taxon>Gunneridae</taxon>
        <taxon>Pentapetalae</taxon>
        <taxon>asterids</taxon>
        <taxon>lamiids</taxon>
        <taxon>Gentianales</taxon>
        <taxon>Rubiaceae</taxon>
        <taxon>Ixoroideae</taxon>
        <taxon>Gardenieae complex</taxon>
        <taxon>Bertiereae - Coffeeae clade</taxon>
        <taxon>Coffeeae</taxon>
        <taxon>Coffea</taxon>
    </lineage>
</organism>
<sequence length="120" mass="13524">MQLYAPTTVALAHDFWLLHYMPVMEDGSLVVCERSLHNTQNGPSMPLVQHFVRAEILPSGYLIRPCEGDGSIIHIVDHIDLEPWGVPEVTRPLYELSTLLAQKTTMAALHQLRQISHEVS</sequence>
<dbReference type="SUPFAM" id="SSF55961">
    <property type="entry name" value="Bet v1-like"/>
    <property type="match status" value="1"/>
</dbReference>
<dbReference type="InterPro" id="IPR044830">
    <property type="entry name" value="HD-Zip_III"/>
</dbReference>
<accession>A0ABM4VAB1</accession>
<proteinExistence type="predicted"/>
<evidence type="ECO:0000313" key="2">
    <source>
        <dbReference type="Proteomes" id="UP001652660"/>
    </source>
</evidence>
<evidence type="ECO:0000313" key="5">
    <source>
        <dbReference type="RefSeq" id="XP_071916471.1"/>
    </source>
</evidence>